<evidence type="ECO:0000256" key="4">
    <source>
        <dbReference type="ARBA" id="ARBA00022989"/>
    </source>
</evidence>
<feature type="transmembrane region" description="Helical" evidence="7">
    <location>
        <begin position="445"/>
        <end position="465"/>
    </location>
</feature>
<dbReference type="PROSITE" id="PS50850">
    <property type="entry name" value="MFS"/>
    <property type="match status" value="1"/>
</dbReference>
<dbReference type="PANTHER" id="PTHR23501:SF102">
    <property type="entry name" value="DRUG TRANSPORTER, PUTATIVE (AFU_ORTHOLOGUE AFUA_3G08530)-RELATED"/>
    <property type="match status" value="1"/>
</dbReference>
<feature type="region of interest" description="Disordered" evidence="6">
    <location>
        <begin position="31"/>
        <end position="58"/>
    </location>
</feature>
<accession>A0AAD5WQK0</accession>
<feature type="domain" description="Major facilitator superfamily (MFS) profile" evidence="8">
    <location>
        <begin position="90"/>
        <end position="562"/>
    </location>
</feature>
<dbReference type="InterPro" id="IPR011701">
    <property type="entry name" value="MFS"/>
</dbReference>
<name>A0AAD5WQK0_9PEZI</name>
<feature type="transmembrane region" description="Helical" evidence="7">
    <location>
        <begin position="477"/>
        <end position="501"/>
    </location>
</feature>
<evidence type="ECO:0000256" key="3">
    <source>
        <dbReference type="ARBA" id="ARBA00022692"/>
    </source>
</evidence>
<keyword evidence="4 7" id="KW-1133">Transmembrane helix</keyword>
<dbReference type="GO" id="GO:0022857">
    <property type="term" value="F:transmembrane transporter activity"/>
    <property type="evidence" value="ECO:0007669"/>
    <property type="project" value="InterPro"/>
</dbReference>
<dbReference type="InterPro" id="IPR020846">
    <property type="entry name" value="MFS_dom"/>
</dbReference>
<feature type="transmembrane region" description="Helical" evidence="7">
    <location>
        <begin position="156"/>
        <end position="177"/>
    </location>
</feature>
<keyword evidence="5 7" id="KW-0472">Membrane</keyword>
<feature type="transmembrane region" description="Helical" evidence="7">
    <location>
        <begin position="352"/>
        <end position="374"/>
    </location>
</feature>
<feature type="transmembrane region" description="Helical" evidence="7">
    <location>
        <begin position="244"/>
        <end position="264"/>
    </location>
</feature>
<keyword evidence="3 7" id="KW-0812">Transmembrane</keyword>
<dbReference type="EMBL" id="JAKWBI020000298">
    <property type="protein sequence ID" value="KAJ2897036.1"/>
    <property type="molecule type" value="Genomic_DNA"/>
</dbReference>
<proteinExistence type="inferred from homology"/>
<dbReference type="AlphaFoldDB" id="A0AAD5WQK0"/>
<feature type="transmembrane region" description="Helical" evidence="7">
    <location>
        <begin position="125"/>
        <end position="144"/>
    </location>
</feature>
<organism evidence="9 10">
    <name type="scientific">Zalerion maritima</name>
    <dbReference type="NCBI Taxonomy" id="339359"/>
    <lineage>
        <taxon>Eukaryota</taxon>
        <taxon>Fungi</taxon>
        <taxon>Dikarya</taxon>
        <taxon>Ascomycota</taxon>
        <taxon>Pezizomycotina</taxon>
        <taxon>Sordariomycetes</taxon>
        <taxon>Lulworthiomycetidae</taxon>
        <taxon>Lulworthiales</taxon>
        <taxon>Lulworthiaceae</taxon>
        <taxon>Zalerion</taxon>
    </lineage>
</organism>
<sequence length="562" mass="58803">MATTSQIVTLPAEEFVVSSVCLPLDSALPGAPGESSTSAAKQEHGGPRSIQGGNSREGGELAAAGIAQPGTITSGEATPKPHSRGAVALIMTPLCLSVILSSLDLTIVTPAIPSIAGEFQSGSSGYIWIGSAFILSYTAITPIWGSVADIWGRKPVILAALSLFLAGSLLCALSSTIKSLIGGRAVQGLGASGMGTMVNVVICDTFSLRDRPLYLAISSIVWAVGSAVGPVIGGAFTTQLSWRWCFWINLPIGAVVFGVLFFFLDVPNPKTPVLLGLKAIDWAGSSLIIGGTLMVLLALTFGGVTYPWSSVAVINLIIFGTVVFGIFIINEWKLASNPVIPLRLFTNRSTVAAYGLFAFNSYVFLGLAYYLPLYSQSVLGADAEMSGVYLVPLIVSCSLAAALSGVFIQKTGKYLPVMYAAQIFLTLGVGLLINLDYEKNLTKLLIFQILAGIGTGMNIEGPLLAAQAATTVLDTAAVVATMSFGRSIATSVSVVVGGVIFQNEMDARFGDLVDKLGQAVAGNFSGDQASANVDLILDLSDSQQDIVRRTYFASLRTVWIMV</sequence>
<evidence type="ECO:0000256" key="5">
    <source>
        <dbReference type="ARBA" id="ARBA00023136"/>
    </source>
</evidence>
<comment type="similarity">
    <text evidence="2">Belongs to the major facilitator superfamily. TCR/Tet family.</text>
</comment>
<dbReference type="Gene3D" id="1.20.1250.20">
    <property type="entry name" value="MFS general substrate transporter like domains"/>
    <property type="match status" value="1"/>
</dbReference>
<evidence type="ECO:0000256" key="6">
    <source>
        <dbReference type="SAM" id="MobiDB-lite"/>
    </source>
</evidence>
<gene>
    <name evidence="9" type="ORF">MKZ38_005025</name>
</gene>
<keyword evidence="10" id="KW-1185">Reference proteome</keyword>
<dbReference type="GO" id="GO:0005886">
    <property type="term" value="C:plasma membrane"/>
    <property type="evidence" value="ECO:0007669"/>
    <property type="project" value="TreeGrafter"/>
</dbReference>
<comment type="subcellular location">
    <subcellularLocation>
        <location evidence="1">Membrane</location>
        <topology evidence="1">Multi-pass membrane protein</topology>
    </subcellularLocation>
</comment>
<protein>
    <recommendedName>
        <fullName evidence="8">Major facilitator superfamily (MFS) profile domain-containing protein</fullName>
    </recommendedName>
</protein>
<dbReference type="Proteomes" id="UP001201980">
    <property type="component" value="Unassembled WGS sequence"/>
</dbReference>
<evidence type="ECO:0000256" key="7">
    <source>
        <dbReference type="SAM" id="Phobius"/>
    </source>
</evidence>
<evidence type="ECO:0000313" key="9">
    <source>
        <dbReference type="EMBL" id="KAJ2897036.1"/>
    </source>
</evidence>
<dbReference type="SUPFAM" id="SSF103473">
    <property type="entry name" value="MFS general substrate transporter"/>
    <property type="match status" value="2"/>
</dbReference>
<dbReference type="CDD" id="cd17502">
    <property type="entry name" value="MFS_Azr1_MDR_like"/>
    <property type="match status" value="1"/>
</dbReference>
<feature type="transmembrane region" description="Helical" evidence="7">
    <location>
        <begin position="311"/>
        <end position="332"/>
    </location>
</feature>
<dbReference type="PRINTS" id="PR01036">
    <property type="entry name" value="TCRTETB"/>
</dbReference>
<evidence type="ECO:0000313" key="10">
    <source>
        <dbReference type="Proteomes" id="UP001201980"/>
    </source>
</evidence>
<feature type="transmembrane region" description="Helical" evidence="7">
    <location>
        <begin position="86"/>
        <end position="113"/>
    </location>
</feature>
<dbReference type="Pfam" id="PF07690">
    <property type="entry name" value="MFS_1"/>
    <property type="match status" value="1"/>
</dbReference>
<reference evidence="9" key="1">
    <citation type="submission" date="2022-07" db="EMBL/GenBank/DDBJ databases">
        <title>Draft genome sequence of Zalerion maritima ATCC 34329, a (micro)plastics degrading marine fungus.</title>
        <authorList>
            <person name="Paco A."/>
            <person name="Goncalves M.F.M."/>
            <person name="Rocha-Santos T.A.P."/>
            <person name="Alves A."/>
        </authorList>
    </citation>
    <scope>NUCLEOTIDE SEQUENCE</scope>
    <source>
        <strain evidence="9">ATCC 34329</strain>
    </source>
</reference>
<evidence type="ECO:0000259" key="8">
    <source>
        <dbReference type="PROSITE" id="PS50850"/>
    </source>
</evidence>
<feature type="transmembrane region" description="Helical" evidence="7">
    <location>
        <begin position="284"/>
        <end position="304"/>
    </location>
</feature>
<comment type="caution">
    <text evidence="9">The sequence shown here is derived from an EMBL/GenBank/DDBJ whole genome shotgun (WGS) entry which is preliminary data.</text>
</comment>
<dbReference type="Gene3D" id="1.20.1720.10">
    <property type="entry name" value="Multidrug resistance protein D"/>
    <property type="match status" value="1"/>
</dbReference>
<dbReference type="InterPro" id="IPR036259">
    <property type="entry name" value="MFS_trans_sf"/>
</dbReference>
<feature type="transmembrane region" description="Helical" evidence="7">
    <location>
        <begin position="213"/>
        <end position="232"/>
    </location>
</feature>
<evidence type="ECO:0000256" key="2">
    <source>
        <dbReference type="ARBA" id="ARBA00007520"/>
    </source>
</evidence>
<dbReference type="PANTHER" id="PTHR23501">
    <property type="entry name" value="MAJOR FACILITATOR SUPERFAMILY"/>
    <property type="match status" value="1"/>
</dbReference>
<evidence type="ECO:0000256" key="1">
    <source>
        <dbReference type="ARBA" id="ARBA00004141"/>
    </source>
</evidence>
<feature type="transmembrane region" description="Helical" evidence="7">
    <location>
        <begin position="414"/>
        <end position="433"/>
    </location>
</feature>
<feature type="transmembrane region" description="Helical" evidence="7">
    <location>
        <begin position="386"/>
        <end position="408"/>
    </location>
</feature>